<keyword evidence="1" id="KW-0812">Transmembrane</keyword>
<organism evidence="2 3">
    <name type="scientific">Syntrophorhabdus aromaticivorans</name>
    <dbReference type="NCBI Taxonomy" id="328301"/>
    <lineage>
        <taxon>Bacteria</taxon>
        <taxon>Pseudomonadati</taxon>
        <taxon>Thermodesulfobacteriota</taxon>
        <taxon>Syntrophorhabdia</taxon>
        <taxon>Syntrophorhabdales</taxon>
        <taxon>Syntrophorhabdaceae</taxon>
        <taxon>Syntrophorhabdus</taxon>
    </lineage>
</organism>
<keyword evidence="1" id="KW-1133">Transmembrane helix</keyword>
<feature type="transmembrane region" description="Helical" evidence="1">
    <location>
        <begin position="12"/>
        <end position="30"/>
    </location>
</feature>
<keyword evidence="1" id="KW-0472">Membrane</keyword>
<evidence type="ECO:0000313" key="2">
    <source>
        <dbReference type="EMBL" id="NLW33865.1"/>
    </source>
</evidence>
<dbReference type="Proteomes" id="UP000777265">
    <property type="component" value="Unassembled WGS sequence"/>
</dbReference>
<gene>
    <name evidence="2" type="ORF">GXY80_00080</name>
</gene>
<reference evidence="2" key="1">
    <citation type="journal article" date="2020" name="Biotechnol. Biofuels">
        <title>New insights from the biogas microbiome by comprehensive genome-resolved metagenomics of nearly 1600 species originating from multiple anaerobic digesters.</title>
        <authorList>
            <person name="Campanaro S."/>
            <person name="Treu L."/>
            <person name="Rodriguez-R L.M."/>
            <person name="Kovalovszki A."/>
            <person name="Ziels R.M."/>
            <person name="Maus I."/>
            <person name="Zhu X."/>
            <person name="Kougias P.G."/>
            <person name="Basile A."/>
            <person name="Luo G."/>
            <person name="Schluter A."/>
            <person name="Konstantinidis K.T."/>
            <person name="Angelidaki I."/>
        </authorList>
    </citation>
    <scope>NUCLEOTIDE SEQUENCE</scope>
    <source>
        <strain evidence="2">AS06rmzACSIP_7</strain>
    </source>
</reference>
<dbReference type="EMBL" id="JAAYEE010000003">
    <property type="protein sequence ID" value="NLW33865.1"/>
    <property type="molecule type" value="Genomic_DNA"/>
</dbReference>
<protein>
    <submittedName>
        <fullName evidence="2">Uncharacterized protein</fullName>
    </submittedName>
</protein>
<accession>A0A351U3V7</accession>
<dbReference type="STRING" id="909663.GCA_000512235_02874"/>
<dbReference type="AlphaFoldDB" id="A0A351U3V7"/>
<proteinExistence type="predicted"/>
<name>A0A351U3V7_9BACT</name>
<evidence type="ECO:0000256" key="1">
    <source>
        <dbReference type="SAM" id="Phobius"/>
    </source>
</evidence>
<comment type="caution">
    <text evidence="2">The sequence shown here is derived from an EMBL/GenBank/DDBJ whole genome shotgun (WGS) entry which is preliminary data.</text>
</comment>
<feature type="transmembrane region" description="Helical" evidence="1">
    <location>
        <begin position="36"/>
        <end position="53"/>
    </location>
</feature>
<sequence>MSGVNIKRYGLYLIRWQLSTPILAGVLYALSGMDKINATVIANLIGGLIFYWVDMFIFTSDRLTVQWEVKDTVRCVDCGKEARGYRIIKAKEYDRTKDIHPQFRCEACSQKKTEELRQRGIEI</sequence>
<reference evidence="2" key="2">
    <citation type="submission" date="2020-01" db="EMBL/GenBank/DDBJ databases">
        <authorList>
            <person name="Campanaro S."/>
        </authorList>
    </citation>
    <scope>NUCLEOTIDE SEQUENCE</scope>
    <source>
        <strain evidence="2">AS06rmzACSIP_7</strain>
    </source>
</reference>
<evidence type="ECO:0000313" key="3">
    <source>
        <dbReference type="Proteomes" id="UP000777265"/>
    </source>
</evidence>